<dbReference type="RefSeq" id="WP_311671403.1">
    <property type="nucleotide sequence ID" value="NZ_JAVREQ010000001.1"/>
</dbReference>
<evidence type="ECO:0000313" key="2">
    <source>
        <dbReference type="EMBL" id="MDT0377414.1"/>
    </source>
</evidence>
<reference evidence="3" key="1">
    <citation type="submission" date="2023-07" db="EMBL/GenBank/DDBJ databases">
        <title>30 novel species of actinomycetes from the DSMZ collection.</title>
        <authorList>
            <person name="Nouioui I."/>
        </authorList>
    </citation>
    <scope>NUCLEOTIDE SEQUENCE [LARGE SCALE GENOMIC DNA]</scope>
    <source>
        <strain evidence="3">DSM 42041</strain>
    </source>
</reference>
<keyword evidence="1" id="KW-0812">Transmembrane</keyword>
<feature type="transmembrane region" description="Helical" evidence="1">
    <location>
        <begin position="27"/>
        <end position="45"/>
    </location>
</feature>
<comment type="caution">
    <text evidence="2">The sequence shown here is derived from an EMBL/GenBank/DDBJ whole genome shotgun (WGS) entry which is preliminary data.</text>
</comment>
<organism evidence="2 3">
    <name type="scientific">Streptomyces hazeniae</name>
    <dbReference type="NCBI Taxonomy" id="3075538"/>
    <lineage>
        <taxon>Bacteria</taxon>
        <taxon>Bacillati</taxon>
        <taxon>Actinomycetota</taxon>
        <taxon>Actinomycetes</taxon>
        <taxon>Kitasatosporales</taxon>
        <taxon>Streptomycetaceae</taxon>
        <taxon>Streptomyces</taxon>
    </lineage>
</organism>
<dbReference type="Proteomes" id="UP001183414">
    <property type="component" value="Unassembled WGS sequence"/>
</dbReference>
<sequence length="128" mass="13398">MTIRPGSAVAAACLVLLSVLRFSEQAYGLAALFALLALIALAFGARTPRTTPSASAAPPPTEAVRAAAAHDRNHRTWRTIAVFGLAVSVVGAFTFPPMALVVAALAGYSVLRMRRSRRSAHLLEGTIS</sequence>
<evidence type="ECO:0000256" key="1">
    <source>
        <dbReference type="SAM" id="Phobius"/>
    </source>
</evidence>
<protein>
    <submittedName>
        <fullName evidence="2">Uncharacterized protein</fullName>
    </submittedName>
</protein>
<feature type="transmembrane region" description="Helical" evidence="1">
    <location>
        <begin position="6"/>
        <end position="22"/>
    </location>
</feature>
<dbReference type="EMBL" id="JAVREQ010000001">
    <property type="protein sequence ID" value="MDT0377414.1"/>
    <property type="molecule type" value="Genomic_DNA"/>
</dbReference>
<keyword evidence="3" id="KW-1185">Reference proteome</keyword>
<keyword evidence="1" id="KW-1133">Transmembrane helix</keyword>
<gene>
    <name evidence="2" type="ORF">RM572_01320</name>
</gene>
<proteinExistence type="predicted"/>
<accession>A0ABU2NKA0</accession>
<evidence type="ECO:0000313" key="3">
    <source>
        <dbReference type="Proteomes" id="UP001183414"/>
    </source>
</evidence>
<feature type="transmembrane region" description="Helical" evidence="1">
    <location>
        <begin position="80"/>
        <end position="111"/>
    </location>
</feature>
<keyword evidence="1" id="KW-0472">Membrane</keyword>
<name>A0ABU2NKA0_9ACTN</name>